<name>A0A699YES4_HAELA</name>
<dbReference type="InterPro" id="IPR036526">
    <property type="entry name" value="C-N_Hydrolase_sf"/>
</dbReference>
<dbReference type="PANTHER" id="PTHR43674:SF2">
    <property type="entry name" value="BETA-UREIDOPROPIONASE"/>
    <property type="match status" value="1"/>
</dbReference>
<evidence type="ECO:0000256" key="2">
    <source>
        <dbReference type="SAM" id="MobiDB-lite"/>
    </source>
</evidence>
<dbReference type="AlphaFoldDB" id="A0A699YES4"/>
<dbReference type="InterPro" id="IPR050345">
    <property type="entry name" value="Aliph_Amidase/BUP"/>
</dbReference>
<feature type="domain" description="CN hydrolase" evidence="3">
    <location>
        <begin position="1"/>
        <end position="292"/>
    </location>
</feature>
<evidence type="ECO:0000313" key="5">
    <source>
        <dbReference type="Proteomes" id="UP000485058"/>
    </source>
</evidence>
<feature type="region of interest" description="Disordered" evidence="2">
    <location>
        <begin position="182"/>
        <end position="210"/>
    </location>
</feature>
<dbReference type="InterPro" id="IPR003010">
    <property type="entry name" value="C-N_Hydrolase"/>
</dbReference>
<organism evidence="4 5">
    <name type="scientific">Haematococcus lacustris</name>
    <name type="common">Green alga</name>
    <name type="synonym">Haematococcus pluvialis</name>
    <dbReference type="NCBI Taxonomy" id="44745"/>
    <lineage>
        <taxon>Eukaryota</taxon>
        <taxon>Viridiplantae</taxon>
        <taxon>Chlorophyta</taxon>
        <taxon>core chlorophytes</taxon>
        <taxon>Chlorophyceae</taxon>
        <taxon>CS clade</taxon>
        <taxon>Chlamydomonadales</taxon>
        <taxon>Haematococcaceae</taxon>
        <taxon>Haematococcus</taxon>
    </lineage>
</organism>
<dbReference type="PANTHER" id="PTHR43674">
    <property type="entry name" value="NITRILASE C965.09-RELATED"/>
    <property type="match status" value="1"/>
</dbReference>
<feature type="non-terminal residue" evidence="4">
    <location>
        <position position="326"/>
    </location>
</feature>
<dbReference type="Proteomes" id="UP000485058">
    <property type="component" value="Unassembled WGS sequence"/>
</dbReference>
<dbReference type="EMBL" id="BLLF01000002">
    <property type="protein sequence ID" value="GFH05586.1"/>
    <property type="molecule type" value="Genomic_DNA"/>
</dbReference>
<keyword evidence="5" id="KW-1185">Reference proteome</keyword>
<gene>
    <name evidence="4" type="ORF">HaLaN_00072</name>
</gene>
<evidence type="ECO:0000256" key="1">
    <source>
        <dbReference type="ARBA" id="ARBA00022801"/>
    </source>
</evidence>
<evidence type="ECO:0000313" key="4">
    <source>
        <dbReference type="EMBL" id="GFH05586.1"/>
    </source>
</evidence>
<protein>
    <submittedName>
        <fullName evidence="4">CN hydrolase domain-containing protein</fullName>
    </submittedName>
</protein>
<reference evidence="4 5" key="1">
    <citation type="submission" date="2020-02" db="EMBL/GenBank/DDBJ databases">
        <title>Draft genome sequence of Haematococcus lacustris strain NIES-144.</title>
        <authorList>
            <person name="Morimoto D."/>
            <person name="Nakagawa S."/>
            <person name="Yoshida T."/>
            <person name="Sawayama S."/>
        </authorList>
    </citation>
    <scope>NUCLEOTIDE SEQUENCE [LARGE SCALE GENOMIC DNA]</scope>
    <source>
        <strain evidence="4 5">NIES-144</strain>
    </source>
</reference>
<dbReference type="Pfam" id="PF00795">
    <property type="entry name" value="CN_hydrolase"/>
    <property type="match status" value="1"/>
</dbReference>
<proteinExistence type="predicted"/>
<keyword evidence="1 4" id="KW-0378">Hydrolase</keyword>
<dbReference type="GO" id="GO:0033388">
    <property type="term" value="P:putrescine biosynthetic process from arginine"/>
    <property type="evidence" value="ECO:0007669"/>
    <property type="project" value="TreeGrafter"/>
</dbReference>
<comment type="caution">
    <text evidence="4">The sequence shown here is derived from an EMBL/GenBank/DDBJ whole genome shotgun (WGS) entry which is preliminary data.</text>
</comment>
<accession>A0A699YES4</accession>
<dbReference type="GO" id="GO:0050126">
    <property type="term" value="F:N-carbamoylputrescine amidase activity"/>
    <property type="evidence" value="ECO:0007669"/>
    <property type="project" value="TreeGrafter"/>
</dbReference>
<dbReference type="PROSITE" id="PS50263">
    <property type="entry name" value="CN_HYDROLASE"/>
    <property type="match status" value="1"/>
</dbReference>
<sequence length="326" mass="35079">MRVVLPISFFERANQAYFNSVAVLDTDGTNLGVYRKSHIPDGPGYQEKLEEEAAMVSQQRWGTRKQVVVFFGNAGIAIRDGWGANALLQASRKVVERPNSGRPTDRVKVKAVTVDEYRTSRVSSAMNSPQPCEEELDRSKPTRPVRCKTACVRSAWPGKVQPACCGQPGASSLRRQCGASCGAPSWTRPPLRLQRSPQPPAGRGEQVAPTGAVQVATPSSGSCQGQGVPVVASNRIGREVRATSDITFYGGSFIAGQTGNIVAQVGATEIINGTMHPCPDSIEGFVVAHFDLDACASQRAAWGLFRDRRPDLYRPLLTLDGANKPA</sequence>
<evidence type="ECO:0000259" key="3">
    <source>
        <dbReference type="PROSITE" id="PS50263"/>
    </source>
</evidence>
<dbReference type="SUPFAM" id="SSF56317">
    <property type="entry name" value="Carbon-nitrogen hydrolase"/>
    <property type="match status" value="2"/>
</dbReference>
<dbReference type="Gene3D" id="3.60.110.10">
    <property type="entry name" value="Carbon-nitrogen hydrolase"/>
    <property type="match status" value="2"/>
</dbReference>